<organism evidence="3 4">
    <name type="scientific">Geobacter pickeringii</name>
    <dbReference type="NCBI Taxonomy" id="345632"/>
    <lineage>
        <taxon>Bacteria</taxon>
        <taxon>Pseudomonadati</taxon>
        <taxon>Thermodesulfobacteriota</taxon>
        <taxon>Desulfuromonadia</taxon>
        <taxon>Geobacterales</taxon>
        <taxon>Geobacteraceae</taxon>
        <taxon>Geobacter</taxon>
    </lineage>
</organism>
<reference evidence="3 4" key="1">
    <citation type="journal article" date="2015" name="Genome Announc.">
        <title>Complete Genome of Geobacter pickeringii G13T, a Metal-Reducing Isolate from Sedimentary Kaolin Deposits.</title>
        <authorList>
            <person name="Badalamenti J.P."/>
            <person name="Bond D.R."/>
        </authorList>
    </citation>
    <scope>NUCLEOTIDE SEQUENCE [LARGE SCALE GENOMIC DNA]</scope>
    <source>
        <strain evidence="3 4">G13</strain>
    </source>
</reference>
<accession>A0A0B5BGC9</accession>
<sequence>MKKSALIIMTAFLVSSAIPALAQEPTKQDQVICNLSAKNCLGEAAAIQKRVKKLQSEMQKGKKTYSPEDVQKLEQKLKEAQEILDKIEGKPTKK</sequence>
<dbReference type="KEGG" id="gpi:GPICK_06715"/>
<proteinExistence type="predicted"/>
<dbReference type="Proteomes" id="UP000057609">
    <property type="component" value="Chromosome"/>
</dbReference>
<dbReference type="STRING" id="345632.GPICK_06715"/>
<evidence type="ECO:0000313" key="4">
    <source>
        <dbReference type="Proteomes" id="UP000057609"/>
    </source>
</evidence>
<dbReference type="AlphaFoldDB" id="A0A0B5BGC9"/>
<dbReference type="EMBL" id="CP009788">
    <property type="protein sequence ID" value="AJE03101.1"/>
    <property type="molecule type" value="Genomic_DNA"/>
</dbReference>
<dbReference type="RefSeq" id="WP_039741567.1">
    <property type="nucleotide sequence ID" value="NZ_CP009788.1"/>
</dbReference>
<dbReference type="HOGENOM" id="CLU_174771_2_0_7"/>
<evidence type="ECO:0000313" key="3">
    <source>
        <dbReference type="EMBL" id="AJE03101.1"/>
    </source>
</evidence>
<protein>
    <submittedName>
        <fullName evidence="3">Uncharacterized protein</fullName>
    </submittedName>
</protein>
<keyword evidence="1" id="KW-0175">Coiled coil</keyword>
<name>A0A0B5BGC9_9BACT</name>
<gene>
    <name evidence="3" type="ORF">GPICK_06715</name>
</gene>
<feature type="signal peptide" evidence="2">
    <location>
        <begin position="1"/>
        <end position="22"/>
    </location>
</feature>
<dbReference type="OrthoDB" id="5398607at2"/>
<keyword evidence="2" id="KW-0732">Signal</keyword>
<feature type="coiled-coil region" evidence="1">
    <location>
        <begin position="37"/>
        <end position="90"/>
    </location>
</feature>
<feature type="chain" id="PRO_5002098336" evidence="2">
    <location>
        <begin position="23"/>
        <end position="94"/>
    </location>
</feature>
<evidence type="ECO:0000256" key="1">
    <source>
        <dbReference type="SAM" id="Coils"/>
    </source>
</evidence>
<keyword evidence="4" id="KW-1185">Reference proteome</keyword>
<evidence type="ECO:0000256" key="2">
    <source>
        <dbReference type="SAM" id="SignalP"/>
    </source>
</evidence>